<keyword evidence="4" id="KW-1133">Transmembrane helix</keyword>
<dbReference type="InParanoid" id="A0A1D6KXC2"/>
<sequence>MTSLDLQVLAPNMETYTTDDALTIMGFGKFQALVLFYAGMGWVAEAMELMLLSFLGPFIREEWNVSPENESLLSSVVFAGMLLGACAWGFVSDKYGRRTGLIFSTLFTSGMGFLSALSPNYLCLVALRFLVGVGVGGSHVFISWFLEFVPAQNRGTWMVIFSLFWTLGTILEASLAWVVLPALNWRWLLVFTALPCFLLLPFFGLTPESPRYLCAQNRMSDATSVLERMANANQSALPPGVLTYNRQTKCDHDVLAPESECLLPVREKECTVDNAKSSESGSLAALRMLLSRELLRSTLLLWFVFYANSFAYYGLVLLTSQLSDANKSCASGVSFGLRQKEINLYKDTFITSLAEIPGLFLSAVLVDWFGRKASMWSMMFACCAFLGPLVLQQTELLTTILLFGARACAMGSFTVLCLYAPEVYPTFVRSTGAGIATAIGRIGGVVCPLVAVAMLRSCHQMEALIVFEVILCLAAVACMFFPVETKGRGMD</sequence>
<comment type="subcellular location">
    <subcellularLocation>
        <location evidence="1">Membrane</location>
        <topology evidence="1">Multi-pass membrane protein</topology>
    </subcellularLocation>
</comment>
<dbReference type="PROSITE" id="PS50850">
    <property type="entry name" value="MFS"/>
    <property type="match status" value="1"/>
</dbReference>
<dbReference type="AlphaFoldDB" id="A0A1D6KXC2"/>
<dbReference type="Pfam" id="PF00083">
    <property type="entry name" value="Sugar_tr"/>
    <property type="match status" value="2"/>
</dbReference>
<dbReference type="PROSITE" id="PS00216">
    <property type="entry name" value="SUGAR_TRANSPORT_1"/>
    <property type="match status" value="1"/>
</dbReference>
<gene>
    <name evidence="7" type="ORF">ZEAMMB73_Zm00001d033273</name>
</gene>
<dbReference type="FunFam" id="1.20.1250.20:FF:000232">
    <property type="entry name" value="Organic cation/carnitine transporter 7"/>
    <property type="match status" value="1"/>
</dbReference>
<dbReference type="eggNOG" id="KOG0253">
    <property type="taxonomic scope" value="Eukaryota"/>
</dbReference>
<dbReference type="SUPFAM" id="SSF103473">
    <property type="entry name" value="MFS general substrate transporter"/>
    <property type="match status" value="1"/>
</dbReference>
<dbReference type="IntAct" id="A0A1D6KXC2">
    <property type="interactions" value="2"/>
</dbReference>
<keyword evidence="3" id="KW-0812">Transmembrane</keyword>
<name>A0A1D6KXC2_MAIZE</name>
<dbReference type="ExpressionAtlas" id="A0A1D6KXC2">
    <property type="expression patterns" value="baseline and differential"/>
</dbReference>
<dbReference type="STRING" id="4577.A0A1D6KXC2"/>
<protein>
    <submittedName>
        <fullName evidence="7">Organic cation/carnitine transporter 7</fullName>
    </submittedName>
</protein>
<evidence type="ECO:0000256" key="2">
    <source>
        <dbReference type="ARBA" id="ARBA00022448"/>
    </source>
</evidence>
<accession>A0A1D6KXC2</accession>
<proteinExistence type="predicted"/>
<organism evidence="7">
    <name type="scientific">Zea mays</name>
    <name type="common">Maize</name>
    <dbReference type="NCBI Taxonomy" id="4577"/>
    <lineage>
        <taxon>Eukaryota</taxon>
        <taxon>Viridiplantae</taxon>
        <taxon>Streptophyta</taxon>
        <taxon>Embryophyta</taxon>
        <taxon>Tracheophyta</taxon>
        <taxon>Spermatophyta</taxon>
        <taxon>Magnoliopsida</taxon>
        <taxon>Liliopsida</taxon>
        <taxon>Poales</taxon>
        <taxon>Poaceae</taxon>
        <taxon>PACMAD clade</taxon>
        <taxon>Panicoideae</taxon>
        <taxon>Andropogonodae</taxon>
        <taxon>Andropogoneae</taxon>
        <taxon>Tripsacinae</taxon>
        <taxon>Zea</taxon>
    </lineage>
</organism>
<evidence type="ECO:0000259" key="6">
    <source>
        <dbReference type="PROSITE" id="PS50850"/>
    </source>
</evidence>
<dbReference type="InterPro" id="IPR005828">
    <property type="entry name" value="MFS_sugar_transport-like"/>
</dbReference>
<evidence type="ECO:0000256" key="5">
    <source>
        <dbReference type="ARBA" id="ARBA00023136"/>
    </source>
</evidence>
<reference evidence="7" key="1">
    <citation type="submission" date="2015-12" db="EMBL/GenBank/DDBJ databases">
        <title>Update maize B73 reference genome by single molecule sequencing technologies.</title>
        <authorList>
            <consortium name="Maize Genome Sequencing Project"/>
            <person name="Ware D."/>
        </authorList>
    </citation>
    <scope>NUCLEOTIDE SEQUENCE [LARGE SCALE GENOMIC DNA]</scope>
    <source>
        <tissue evidence="7">Seedling</tissue>
    </source>
</reference>
<dbReference type="FunCoup" id="A0A1D6KXC2">
    <property type="interactions" value="205"/>
</dbReference>
<dbReference type="PANTHER" id="PTHR23511:SF5">
    <property type="entry name" value="MAJOR FACILITATOR-TYPE TRANSPORTER HXNZ-RELATED"/>
    <property type="match status" value="1"/>
</dbReference>
<evidence type="ECO:0000256" key="4">
    <source>
        <dbReference type="ARBA" id="ARBA00022989"/>
    </source>
</evidence>
<keyword evidence="5" id="KW-0472">Membrane</keyword>
<dbReference type="InterPro" id="IPR020846">
    <property type="entry name" value="MFS_dom"/>
</dbReference>
<evidence type="ECO:0000256" key="3">
    <source>
        <dbReference type="ARBA" id="ARBA00022692"/>
    </source>
</evidence>
<dbReference type="GO" id="GO:0022857">
    <property type="term" value="F:transmembrane transporter activity"/>
    <property type="evidence" value="ECO:0007669"/>
    <property type="project" value="InterPro"/>
</dbReference>
<evidence type="ECO:0000256" key="1">
    <source>
        <dbReference type="ARBA" id="ARBA00004141"/>
    </source>
</evidence>
<dbReference type="EMBL" id="CM007647">
    <property type="protein sequence ID" value="ONM07105.1"/>
    <property type="molecule type" value="Genomic_DNA"/>
</dbReference>
<feature type="domain" description="Major facilitator superfamily (MFS) profile" evidence="6">
    <location>
        <begin position="34"/>
        <end position="486"/>
    </location>
</feature>
<dbReference type="GO" id="GO:0016020">
    <property type="term" value="C:membrane"/>
    <property type="evidence" value="ECO:0007669"/>
    <property type="project" value="UniProtKB-SubCell"/>
</dbReference>
<dbReference type="PANTHER" id="PTHR23511">
    <property type="entry name" value="SYNAPTIC VESICLE GLYCOPROTEIN 2"/>
    <property type="match status" value="1"/>
</dbReference>
<dbReference type="SMR" id="A0A1D6KXC2"/>
<dbReference type="InterPro" id="IPR005829">
    <property type="entry name" value="Sugar_transporter_CS"/>
</dbReference>
<dbReference type="InterPro" id="IPR036259">
    <property type="entry name" value="MFS_trans_sf"/>
</dbReference>
<evidence type="ECO:0000313" key="7">
    <source>
        <dbReference type="EMBL" id="ONM07105.1"/>
    </source>
</evidence>
<keyword evidence="2" id="KW-0813">Transport</keyword>
<dbReference type="Gene3D" id="1.20.1250.20">
    <property type="entry name" value="MFS general substrate transporter like domains"/>
    <property type="match status" value="1"/>
</dbReference>